<evidence type="ECO:0000313" key="3">
    <source>
        <dbReference type="Proteomes" id="UP001444071"/>
    </source>
</evidence>
<feature type="non-terminal residue" evidence="2">
    <location>
        <position position="1"/>
    </location>
</feature>
<evidence type="ECO:0000256" key="1">
    <source>
        <dbReference type="SAM" id="Phobius"/>
    </source>
</evidence>
<evidence type="ECO:0000313" key="2">
    <source>
        <dbReference type="EMBL" id="MEQ2261995.1"/>
    </source>
</evidence>
<dbReference type="Proteomes" id="UP001444071">
    <property type="component" value="Unassembled WGS sequence"/>
</dbReference>
<comment type="caution">
    <text evidence="2">The sequence shown here is derived from an EMBL/GenBank/DDBJ whole genome shotgun (WGS) entry which is preliminary data.</text>
</comment>
<name>A0ABV0VY09_9TELE</name>
<reference evidence="2 3" key="1">
    <citation type="submission" date="2021-06" db="EMBL/GenBank/DDBJ databases">
        <authorList>
            <person name="Palmer J.M."/>
        </authorList>
    </citation>
    <scope>NUCLEOTIDE SEQUENCE [LARGE SCALE GENOMIC DNA]</scope>
    <source>
        <strain evidence="2 3">XR_2019</strain>
        <tissue evidence="2">Muscle</tissue>
    </source>
</reference>
<protein>
    <submittedName>
        <fullName evidence="2">Uncharacterized protein</fullName>
    </submittedName>
</protein>
<keyword evidence="1" id="KW-0472">Membrane</keyword>
<feature type="transmembrane region" description="Helical" evidence="1">
    <location>
        <begin position="12"/>
        <end position="31"/>
    </location>
</feature>
<sequence>FSCSGSRISPAAAGTAAVLLPIICLSVCLWVRKRRSSKETADLREDNMEQLRCGQIDPEEQDDLLYASVSFIINQSEGLHSNIRAVEPHRLTEETNVPEYAAVRFQRASLTRVSSSSH</sequence>
<accession>A0ABV0VY09</accession>
<proteinExistence type="predicted"/>
<keyword evidence="3" id="KW-1185">Reference proteome</keyword>
<keyword evidence="1" id="KW-1133">Transmembrane helix</keyword>
<keyword evidence="1" id="KW-0812">Transmembrane</keyword>
<dbReference type="EMBL" id="JAHRIM010017294">
    <property type="protein sequence ID" value="MEQ2261995.1"/>
    <property type="molecule type" value="Genomic_DNA"/>
</dbReference>
<gene>
    <name evidence="2" type="ORF">XENORESO_019576</name>
</gene>
<organism evidence="2 3">
    <name type="scientific">Xenotaenia resolanae</name>
    <dbReference type="NCBI Taxonomy" id="208358"/>
    <lineage>
        <taxon>Eukaryota</taxon>
        <taxon>Metazoa</taxon>
        <taxon>Chordata</taxon>
        <taxon>Craniata</taxon>
        <taxon>Vertebrata</taxon>
        <taxon>Euteleostomi</taxon>
        <taxon>Actinopterygii</taxon>
        <taxon>Neopterygii</taxon>
        <taxon>Teleostei</taxon>
        <taxon>Neoteleostei</taxon>
        <taxon>Acanthomorphata</taxon>
        <taxon>Ovalentaria</taxon>
        <taxon>Atherinomorphae</taxon>
        <taxon>Cyprinodontiformes</taxon>
        <taxon>Goodeidae</taxon>
        <taxon>Xenotaenia</taxon>
    </lineage>
</organism>